<dbReference type="InterPro" id="IPR039426">
    <property type="entry name" value="TonB-dep_rcpt-like"/>
</dbReference>
<dbReference type="EMBL" id="VSSQ01033492">
    <property type="protein sequence ID" value="MPM85106.1"/>
    <property type="molecule type" value="Genomic_DNA"/>
</dbReference>
<gene>
    <name evidence="7" type="ORF">SDC9_132183</name>
</gene>
<evidence type="ECO:0000256" key="6">
    <source>
        <dbReference type="SAM" id="Phobius"/>
    </source>
</evidence>
<evidence type="ECO:0000256" key="1">
    <source>
        <dbReference type="ARBA" id="ARBA00004571"/>
    </source>
</evidence>
<evidence type="ECO:0000313" key="7">
    <source>
        <dbReference type="EMBL" id="MPM85106.1"/>
    </source>
</evidence>
<keyword evidence="3 6" id="KW-0812">Transmembrane</keyword>
<evidence type="ECO:0000256" key="4">
    <source>
        <dbReference type="ARBA" id="ARBA00023136"/>
    </source>
</evidence>
<proteinExistence type="predicted"/>
<organism evidence="7">
    <name type="scientific">bioreactor metagenome</name>
    <dbReference type="NCBI Taxonomy" id="1076179"/>
    <lineage>
        <taxon>unclassified sequences</taxon>
        <taxon>metagenomes</taxon>
        <taxon>ecological metagenomes</taxon>
    </lineage>
</organism>
<keyword evidence="5" id="KW-0998">Cell outer membrane</keyword>
<dbReference type="AlphaFoldDB" id="A0A645D6W1"/>
<dbReference type="InterPro" id="IPR036942">
    <property type="entry name" value="Beta-barrel_TonB_sf"/>
</dbReference>
<evidence type="ECO:0000256" key="3">
    <source>
        <dbReference type="ARBA" id="ARBA00022692"/>
    </source>
</evidence>
<dbReference type="SUPFAM" id="SSF56935">
    <property type="entry name" value="Porins"/>
    <property type="match status" value="1"/>
</dbReference>
<comment type="subcellular location">
    <subcellularLocation>
        <location evidence="1">Cell outer membrane</location>
        <topology evidence="1">Multi-pass membrane protein</topology>
    </subcellularLocation>
</comment>
<reference evidence="7" key="1">
    <citation type="submission" date="2019-08" db="EMBL/GenBank/DDBJ databases">
        <authorList>
            <person name="Kucharzyk K."/>
            <person name="Murdoch R.W."/>
            <person name="Higgins S."/>
            <person name="Loffler F."/>
        </authorList>
    </citation>
    <scope>NUCLEOTIDE SEQUENCE</scope>
</reference>
<keyword evidence="2" id="KW-0813">Transport</keyword>
<name>A0A645D6W1_9ZZZZ</name>
<evidence type="ECO:0000256" key="5">
    <source>
        <dbReference type="ARBA" id="ARBA00023237"/>
    </source>
</evidence>
<dbReference type="Gene3D" id="2.40.170.20">
    <property type="entry name" value="TonB-dependent receptor, beta-barrel domain"/>
    <property type="match status" value="1"/>
</dbReference>
<protein>
    <submittedName>
        <fullName evidence="7">Uncharacterized protein</fullName>
    </submittedName>
</protein>
<dbReference type="GO" id="GO:0009279">
    <property type="term" value="C:cell outer membrane"/>
    <property type="evidence" value="ECO:0007669"/>
    <property type="project" value="UniProtKB-SubCell"/>
</dbReference>
<dbReference type="PROSITE" id="PS52016">
    <property type="entry name" value="TONB_DEPENDENT_REC_3"/>
    <property type="match status" value="1"/>
</dbReference>
<comment type="caution">
    <text evidence="7">The sequence shown here is derived from an EMBL/GenBank/DDBJ whole genome shotgun (WGS) entry which is preliminary data.</text>
</comment>
<accession>A0A645D6W1</accession>
<sequence>MDNTHAENLKLPDYFLADFNAKYTLNLNRTPVDFKLLVNNLFNKKYVNNGYVWDGPIYFSQAGINFLFGMSILFQ</sequence>
<keyword evidence="4 6" id="KW-0472">Membrane</keyword>
<evidence type="ECO:0000256" key="2">
    <source>
        <dbReference type="ARBA" id="ARBA00022448"/>
    </source>
</evidence>
<feature type="transmembrane region" description="Helical" evidence="6">
    <location>
        <begin position="57"/>
        <end position="74"/>
    </location>
</feature>
<keyword evidence="6" id="KW-1133">Transmembrane helix</keyword>